<organism evidence="2">
    <name type="scientific">Anthurium amnicola</name>
    <dbReference type="NCBI Taxonomy" id="1678845"/>
    <lineage>
        <taxon>Eukaryota</taxon>
        <taxon>Viridiplantae</taxon>
        <taxon>Streptophyta</taxon>
        <taxon>Embryophyta</taxon>
        <taxon>Tracheophyta</taxon>
        <taxon>Spermatophyta</taxon>
        <taxon>Magnoliopsida</taxon>
        <taxon>Liliopsida</taxon>
        <taxon>Araceae</taxon>
        <taxon>Pothoideae</taxon>
        <taxon>Potheae</taxon>
        <taxon>Anthurium</taxon>
    </lineage>
</organism>
<feature type="non-terminal residue" evidence="2">
    <location>
        <position position="1"/>
    </location>
</feature>
<keyword evidence="2" id="KW-0436">Ligase</keyword>
<dbReference type="PANTHER" id="PTHR35707">
    <property type="entry name" value="OS06G0608100 PROTEIN"/>
    <property type="match status" value="1"/>
</dbReference>
<feature type="region of interest" description="Disordered" evidence="1">
    <location>
        <begin position="80"/>
        <end position="103"/>
    </location>
</feature>
<feature type="compositionally biased region" description="Polar residues" evidence="1">
    <location>
        <begin position="23"/>
        <end position="33"/>
    </location>
</feature>
<dbReference type="PANTHER" id="PTHR35707:SF1">
    <property type="entry name" value="SPC7 KINETOCHORE PROTEIN DOMAIN-CONTAINING PROTEIN"/>
    <property type="match status" value="1"/>
</dbReference>
<protein>
    <submittedName>
        <fullName evidence="2">Histidine--tRNA ligase</fullName>
    </submittedName>
</protein>
<feature type="compositionally biased region" description="Polar residues" evidence="1">
    <location>
        <begin position="242"/>
        <end position="252"/>
    </location>
</feature>
<dbReference type="GO" id="GO:0016874">
    <property type="term" value="F:ligase activity"/>
    <property type="evidence" value="ECO:0007669"/>
    <property type="project" value="UniProtKB-KW"/>
</dbReference>
<dbReference type="AlphaFoldDB" id="A0A1D1Z653"/>
<feature type="compositionally biased region" description="Low complexity" evidence="1">
    <location>
        <begin position="253"/>
        <end position="264"/>
    </location>
</feature>
<dbReference type="EMBL" id="GDJX01005644">
    <property type="protein sequence ID" value="JAT62292.1"/>
    <property type="molecule type" value="Transcribed_RNA"/>
</dbReference>
<feature type="compositionally biased region" description="Polar residues" evidence="1">
    <location>
        <begin position="552"/>
        <end position="577"/>
    </location>
</feature>
<proteinExistence type="predicted"/>
<feature type="compositionally biased region" description="Basic and acidic residues" evidence="1">
    <location>
        <begin position="356"/>
        <end position="365"/>
    </location>
</feature>
<feature type="region of interest" description="Disordered" evidence="1">
    <location>
        <begin position="797"/>
        <end position="822"/>
    </location>
</feature>
<feature type="compositionally biased region" description="Polar residues" evidence="1">
    <location>
        <begin position="366"/>
        <end position="377"/>
    </location>
</feature>
<feature type="region of interest" description="Disordered" evidence="1">
    <location>
        <begin position="354"/>
        <end position="377"/>
    </location>
</feature>
<sequence>EEEEEDGGDEEHELFVRRDVDSSPGSTAGSLTSNDDENLFGPVSTSFIRSGRLSDVSDDSNHDITLDSTAFSMHFSNVLPTDDRSINSGRSPRTPTGDPVTKDSGDFIALSGTKKKVPDLFFAQLKSSGGTGYSSDMTLVAENSNSYDYGKLPPTLEVLLAKVNEAMQPQHSNDSSESLASYKCTTESPEDCISEESPRNVEVVAFTGMVEPRSGENLEACRNGEYHNRGIMVAATDMVVTDTPSRSSCSHNTGTGPPAGPSTGEIDQVIFSPVHEEAKDDICQANLPSLMPADASITEVISLSSEEPQKHLSLNWDHMPGSHLVDRTAGNEYHPKFSHVSASDVPAQRATNADKMTLDSHEGRTHTPTSIQNRNQHMLSPVESSISCLRAKRQQLFEDASVSLQSGWHSSSLMLQTPLSSKRKIILCSEGGSIIKPSVAKFDNFEMAESIGSKNRTFLSAIDCRFHGYKAVVTESYNSAEPFNISVSKRREQVTGISGGVAGMEMNSEIHIHGLETPSNIRKLTCDEENRGITDTRKQTEDMIQIPGSGMSMRQSKKSLNSESPIQGASSSTFSSSKQRMLEIMENRQVSNTLSGLASSPMSLLGQKLSLPQDQCLTSLASRYIKSSSLLGDMRSETTLSRVAFSFSETRKVDDKNATPETSMVSQFPWKESEASDKNFCSINQNGDCNLREDLGSKTEKIAHRRLVSPLPDVYKKATTINESEEVTEHPLIDQSPSIVPDHLRSNDVPQAFHLRNTVSQDPVINSEVNIHAKQSFALFVDDIVGQKRKANEVPIPDDTIIEPGKTQKSQKDTPAIEDNISGFSPAQQRQCFVRDNEAYGELMRTGLLTRIVDGTKQPFSPSINTLNLQELDILDDLICELQRARKYERLCTDLQTVGKHHGPDHQKSVSEVRWLNETLLYEQAKLQLKRIKHDRLLKRAHELQSRIHDFSKLRSCYMQMIDRQLYLPPVSVPNNTVPHEHQRVSSLRNELEFLNEKINGFVKFIATSCNLSEDLGCDEIIKVVNDNSEKRNRCRAVRQHLQLWKLADVVTRTDQCDIVLNYHNLLSQRFNIRVAPASRFGVEVLLNDANIEKSFPNMKASTAFRFIFAGSEGYKRLANIKCFQKETQATSFILGNLLDVLQEIQFSLIESPNLMSSSFCAQSAGKLKLQLYFLDVKSGRNVALSLDVTYLNCAVYPSDPSELKIEISCSGLASSQSVSDEIMGAVRRLKGGHMVLMQLCHCVSQLIQASEV</sequence>
<name>A0A1D1Z653_9ARAE</name>
<feature type="region of interest" description="Disordered" evidence="1">
    <location>
        <begin position="241"/>
        <end position="265"/>
    </location>
</feature>
<evidence type="ECO:0000313" key="2">
    <source>
        <dbReference type="EMBL" id="JAT62292.1"/>
    </source>
</evidence>
<reference evidence="2" key="1">
    <citation type="submission" date="2015-07" db="EMBL/GenBank/DDBJ databases">
        <title>Transcriptome Assembly of Anthurium amnicola.</title>
        <authorList>
            <person name="Suzuki J."/>
        </authorList>
    </citation>
    <scope>NUCLEOTIDE SEQUENCE</scope>
</reference>
<feature type="region of interest" description="Disordered" evidence="1">
    <location>
        <begin position="549"/>
        <end position="577"/>
    </location>
</feature>
<accession>A0A1D1Z653</accession>
<gene>
    <name evidence="2" type="primary">hisS_22</name>
    <name evidence="2" type="ORF">g.108733</name>
</gene>
<evidence type="ECO:0000256" key="1">
    <source>
        <dbReference type="SAM" id="MobiDB-lite"/>
    </source>
</evidence>
<feature type="region of interest" description="Disordered" evidence="1">
    <location>
        <begin position="1"/>
        <end position="43"/>
    </location>
</feature>
<feature type="compositionally biased region" description="Acidic residues" evidence="1">
    <location>
        <begin position="1"/>
        <end position="12"/>
    </location>
</feature>